<proteinExistence type="inferred from homology"/>
<feature type="domain" description="SAM" evidence="5">
    <location>
        <begin position="114"/>
        <end position="159"/>
    </location>
</feature>
<comment type="caution">
    <text evidence="3">Lacks conserved residue(s) required for the propagation of feature annotation.</text>
</comment>
<protein>
    <recommendedName>
        <fullName evidence="8">Kinesin motor domain-containing protein</fullName>
    </recommendedName>
</protein>
<evidence type="ECO:0008006" key="8">
    <source>
        <dbReference type="Google" id="ProtNLM"/>
    </source>
</evidence>
<dbReference type="InterPro" id="IPR036961">
    <property type="entry name" value="Kinesin_motor_dom_sf"/>
</dbReference>
<dbReference type="PROSITE" id="PS50105">
    <property type="entry name" value="SAM_DOMAIN"/>
    <property type="match status" value="1"/>
</dbReference>
<dbReference type="GO" id="GO:0005524">
    <property type="term" value="F:ATP binding"/>
    <property type="evidence" value="ECO:0007669"/>
    <property type="project" value="InterPro"/>
</dbReference>
<dbReference type="InterPro" id="IPR013761">
    <property type="entry name" value="SAM/pointed_sf"/>
</dbReference>
<dbReference type="Pfam" id="PF07647">
    <property type="entry name" value="SAM_2"/>
    <property type="match status" value="1"/>
</dbReference>
<dbReference type="AlphaFoldDB" id="X6NDA8"/>
<dbReference type="InterPro" id="IPR027640">
    <property type="entry name" value="Kinesin-like_fam"/>
</dbReference>
<organism evidence="6 7">
    <name type="scientific">Reticulomyxa filosa</name>
    <dbReference type="NCBI Taxonomy" id="46433"/>
    <lineage>
        <taxon>Eukaryota</taxon>
        <taxon>Sar</taxon>
        <taxon>Rhizaria</taxon>
        <taxon>Retaria</taxon>
        <taxon>Foraminifera</taxon>
        <taxon>Monothalamids</taxon>
        <taxon>Reticulomyxidae</taxon>
        <taxon>Reticulomyxa</taxon>
    </lineage>
</organism>
<dbReference type="Gene3D" id="3.40.850.10">
    <property type="entry name" value="Kinesin motor domain"/>
    <property type="match status" value="1"/>
</dbReference>
<comment type="caution">
    <text evidence="6">The sequence shown here is derived from an EMBL/GenBank/DDBJ whole genome shotgun (WGS) entry which is preliminary data.</text>
</comment>
<evidence type="ECO:0000256" key="2">
    <source>
        <dbReference type="ARBA" id="ARBA00023175"/>
    </source>
</evidence>
<dbReference type="GO" id="GO:0003777">
    <property type="term" value="F:microtubule motor activity"/>
    <property type="evidence" value="ECO:0007669"/>
    <property type="project" value="InterPro"/>
</dbReference>
<dbReference type="Pfam" id="PF00225">
    <property type="entry name" value="Kinesin"/>
    <property type="match status" value="1"/>
</dbReference>
<evidence type="ECO:0000256" key="3">
    <source>
        <dbReference type="PROSITE-ProRule" id="PRU00283"/>
    </source>
</evidence>
<evidence type="ECO:0000259" key="4">
    <source>
        <dbReference type="PROSITE" id="PS50067"/>
    </source>
</evidence>
<dbReference type="PANTHER" id="PTHR47968:SF75">
    <property type="entry name" value="CENTROMERE-ASSOCIATED PROTEIN E"/>
    <property type="match status" value="1"/>
</dbReference>
<dbReference type="SUPFAM" id="SSF47769">
    <property type="entry name" value="SAM/Pointed domain"/>
    <property type="match status" value="1"/>
</dbReference>
<dbReference type="SUPFAM" id="SSF52540">
    <property type="entry name" value="P-loop containing nucleoside triphosphate hydrolases"/>
    <property type="match status" value="1"/>
</dbReference>
<dbReference type="Gene3D" id="1.10.150.50">
    <property type="entry name" value="Transcription Factor, Ets-1"/>
    <property type="match status" value="1"/>
</dbReference>
<dbReference type="GO" id="GO:0008017">
    <property type="term" value="F:microtubule binding"/>
    <property type="evidence" value="ECO:0007669"/>
    <property type="project" value="InterPro"/>
</dbReference>
<evidence type="ECO:0000259" key="5">
    <source>
        <dbReference type="PROSITE" id="PS50105"/>
    </source>
</evidence>
<gene>
    <name evidence="6" type="ORF">RFI_13869</name>
</gene>
<dbReference type="PROSITE" id="PS50067">
    <property type="entry name" value="KINESIN_MOTOR_2"/>
    <property type="match status" value="1"/>
</dbReference>
<keyword evidence="1" id="KW-0175">Coiled coil</keyword>
<dbReference type="Proteomes" id="UP000023152">
    <property type="component" value="Unassembled WGS sequence"/>
</dbReference>
<feature type="non-terminal residue" evidence="6">
    <location>
        <position position="1"/>
    </location>
</feature>
<evidence type="ECO:0000313" key="6">
    <source>
        <dbReference type="EMBL" id="ETO23312.1"/>
    </source>
</evidence>
<name>X6NDA8_RETFI</name>
<dbReference type="InterPro" id="IPR001660">
    <property type="entry name" value="SAM"/>
</dbReference>
<keyword evidence="2" id="KW-0505">Motor protein</keyword>
<dbReference type="GO" id="GO:0007018">
    <property type="term" value="P:microtubule-based movement"/>
    <property type="evidence" value="ECO:0007669"/>
    <property type="project" value="InterPro"/>
</dbReference>
<dbReference type="InterPro" id="IPR001752">
    <property type="entry name" value="Kinesin_motor_dom"/>
</dbReference>
<feature type="domain" description="Kinesin motor" evidence="4">
    <location>
        <begin position="161"/>
        <end position="234"/>
    </location>
</feature>
<dbReference type="InterPro" id="IPR027417">
    <property type="entry name" value="P-loop_NTPase"/>
</dbReference>
<dbReference type="OrthoDB" id="406852at2759"/>
<keyword evidence="7" id="KW-1185">Reference proteome</keyword>
<evidence type="ECO:0000313" key="7">
    <source>
        <dbReference type="Proteomes" id="UP000023152"/>
    </source>
</evidence>
<accession>X6NDA8</accession>
<sequence>NGQSVAKANEQLVRVCVRFRPINVMEKKHEVRLLFKTQVNFFVLPSSPPPLLTVFLKNKSRKYILIIPCIKVKYYPTNTQFDMDDKDFRKFIVNRKLLMQKNLKNELPKPLVQWTTEECCDWLHDIDMDPYKKRFRAKKVNGAYLLEIPDWQENKPLGLCSVYVYTQKIEPKRVVSFTRGDQSHVFELDTIIKNCSQSEAFDALGRPLVEDVINGYNTTIFAYGQTGRYLYTYV</sequence>
<dbReference type="PANTHER" id="PTHR47968">
    <property type="entry name" value="CENTROMERE PROTEIN E"/>
    <property type="match status" value="1"/>
</dbReference>
<dbReference type="EMBL" id="ASPP01010051">
    <property type="protein sequence ID" value="ETO23312.1"/>
    <property type="molecule type" value="Genomic_DNA"/>
</dbReference>
<comment type="similarity">
    <text evidence="3">Belongs to the TRAFAC class myosin-kinesin ATPase superfamily. Kinesin family.</text>
</comment>
<reference evidence="6 7" key="1">
    <citation type="journal article" date="2013" name="Curr. Biol.">
        <title>The Genome of the Foraminiferan Reticulomyxa filosa.</title>
        <authorList>
            <person name="Glockner G."/>
            <person name="Hulsmann N."/>
            <person name="Schleicher M."/>
            <person name="Noegel A.A."/>
            <person name="Eichinger L."/>
            <person name="Gallinger C."/>
            <person name="Pawlowski J."/>
            <person name="Sierra R."/>
            <person name="Euteneuer U."/>
            <person name="Pillet L."/>
            <person name="Moustafa A."/>
            <person name="Platzer M."/>
            <person name="Groth M."/>
            <person name="Szafranski K."/>
            <person name="Schliwa M."/>
        </authorList>
    </citation>
    <scope>NUCLEOTIDE SEQUENCE [LARGE SCALE GENOMIC DNA]</scope>
</reference>
<evidence type="ECO:0000256" key="1">
    <source>
        <dbReference type="ARBA" id="ARBA00023054"/>
    </source>
</evidence>